<reference evidence="11" key="2">
    <citation type="submission" date="2022-12" db="EMBL/GenBank/DDBJ databases">
        <authorList>
            <person name="Webb A."/>
        </authorList>
    </citation>
    <scope>NUCLEOTIDE SEQUENCE</scope>
    <source>
        <strain evidence="11">Pf2</strain>
    </source>
</reference>
<comment type="function">
    <text evidence="7 8">Removes the formyl group from the N-terminal Met of newly synthesized proteins.</text>
</comment>
<keyword evidence="6" id="KW-0408">Iron</keyword>
<dbReference type="HAMAP" id="MF_00163">
    <property type="entry name" value="Pep_deformylase"/>
    <property type="match status" value="1"/>
</dbReference>
<gene>
    <name evidence="10" type="ORF">PFR001_LOCUS8882</name>
    <name evidence="11" type="ORF">PFR002_LOCUS665</name>
</gene>
<dbReference type="PANTHER" id="PTHR10458:SF2">
    <property type="entry name" value="PEPTIDE DEFORMYLASE, MITOCHONDRIAL"/>
    <property type="match status" value="1"/>
</dbReference>
<evidence type="ECO:0000313" key="12">
    <source>
        <dbReference type="Proteomes" id="UP001157938"/>
    </source>
</evidence>
<evidence type="ECO:0000256" key="5">
    <source>
        <dbReference type="ARBA" id="ARBA00022917"/>
    </source>
</evidence>
<dbReference type="Pfam" id="PF01327">
    <property type="entry name" value="Pep_deformylase"/>
    <property type="match status" value="1"/>
</dbReference>
<dbReference type="GO" id="GO:0046872">
    <property type="term" value="F:metal ion binding"/>
    <property type="evidence" value="ECO:0007669"/>
    <property type="project" value="UniProtKB-KW"/>
</dbReference>
<evidence type="ECO:0000313" key="10">
    <source>
        <dbReference type="EMBL" id="CAH0493775.1"/>
    </source>
</evidence>
<proteinExistence type="inferred from homology"/>
<sequence>MTLVFLGNSALRRVSKSVADVQAPAIRRLLESMEKEVRQEAGVGIAASQLAHNLRMFLMIKNMPDNEDELSKMEYQEVLNPEIVAMSDSVKRDFEGCLSVPGYQGIVKRAQQVRVQYQDGQGRTIQQTLTDFPARVFQHEMDHLNGVMYLDRMDPGSLIHNEEFETMEWIDIQKMLLQEPPKIPPLMASTFPTENSRHGKSKDNYKIKY</sequence>
<evidence type="ECO:0000256" key="9">
    <source>
        <dbReference type="SAM" id="MobiDB-lite"/>
    </source>
</evidence>
<comment type="similarity">
    <text evidence="1 8">Belongs to the polypeptide deformylase family.</text>
</comment>
<keyword evidence="3 8" id="KW-0479">Metal-binding</keyword>
<feature type="compositionally biased region" description="Basic and acidic residues" evidence="9">
    <location>
        <begin position="195"/>
        <end position="209"/>
    </location>
</feature>
<evidence type="ECO:0000256" key="7">
    <source>
        <dbReference type="ARBA" id="ARBA00037114"/>
    </source>
</evidence>
<feature type="region of interest" description="Disordered" evidence="9">
    <location>
        <begin position="188"/>
        <end position="209"/>
    </location>
</feature>
<evidence type="ECO:0000313" key="13">
    <source>
        <dbReference type="Proteomes" id="UP001159659"/>
    </source>
</evidence>
<dbReference type="NCBIfam" id="TIGR00079">
    <property type="entry name" value="pept_deformyl"/>
    <property type="match status" value="1"/>
</dbReference>
<evidence type="ECO:0000313" key="11">
    <source>
        <dbReference type="EMBL" id="CAI5705580.1"/>
    </source>
</evidence>
<dbReference type="EMBL" id="CAKLBC010001825">
    <property type="protein sequence ID" value="CAH0493775.1"/>
    <property type="molecule type" value="Genomic_DNA"/>
</dbReference>
<dbReference type="CDD" id="cd00487">
    <property type="entry name" value="Pep_deformylase"/>
    <property type="match status" value="1"/>
</dbReference>
<dbReference type="PANTHER" id="PTHR10458">
    <property type="entry name" value="PEPTIDE DEFORMYLASE"/>
    <property type="match status" value="1"/>
</dbReference>
<organism evidence="11 13">
    <name type="scientific">Peronospora farinosa</name>
    <dbReference type="NCBI Taxonomy" id="134698"/>
    <lineage>
        <taxon>Eukaryota</taxon>
        <taxon>Sar</taxon>
        <taxon>Stramenopiles</taxon>
        <taxon>Oomycota</taxon>
        <taxon>Peronosporomycetes</taxon>
        <taxon>Peronosporales</taxon>
        <taxon>Peronosporaceae</taxon>
        <taxon>Peronospora</taxon>
    </lineage>
</organism>
<dbReference type="EMBL" id="CANTFK010000054">
    <property type="protein sequence ID" value="CAI5705580.1"/>
    <property type="molecule type" value="Genomic_DNA"/>
</dbReference>
<dbReference type="Proteomes" id="UP001157938">
    <property type="component" value="Unassembled WGS sequence"/>
</dbReference>
<dbReference type="InterPro" id="IPR036821">
    <property type="entry name" value="Peptide_deformylase_sf"/>
</dbReference>
<dbReference type="GO" id="GO:0005739">
    <property type="term" value="C:mitochondrion"/>
    <property type="evidence" value="ECO:0007669"/>
    <property type="project" value="TreeGrafter"/>
</dbReference>
<comment type="caution">
    <text evidence="11">The sequence shown here is derived from an EMBL/GenBank/DDBJ whole genome shotgun (WGS) entry which is preliminary data.</text>
</comment>
<name>A0AAV0SQW5_9STRA</name>
<dbReference type="GO" id="GO:0042586">
    <property type="term" value="F:peptide deformylase activity"/>
    <property type="evidence" value="ECO:0007669"/>
    <property type="project" value="UniProtKB-EC"/>
</dbReference>
<evidence type="ECO:0000256" key="1">
    <source>
        <dbReference type="ARBA" id="ARBA00010759"/>
    </source>
</evidence>
<comment type="catalytic activity">
    <reaction evidence="8">
        <text>N-terminal N-formyl-L-methionyl-[peptide] + H2O = N-terminal L-methionyl-[peptide] + formate</text>
        <dbReference type="Rhea" id="RHEA:24420"/>
        <dbReference type="Rhea" id="RHEA-COMP:10639"/>
        <dbReference type="Rhea" id="RHEA-COMP:10640"/>
        <dbReference type="ChEBI" id="CHEBI:15377"/>
        <dbReference type="ChEBI" id="CHEBI:15740"/>
        <dbReference type="ChEBI" id="CHEBI:49298"/>
        <dbReference type="ChEBI" id="CHEBI:64731"/>
        <dbReference type="EC" id="3.5.1.88"/>
    </reaction>
</comment>
<dbReference type="GO" id="GO:0006412">
    <property type="term" value="P:translation"/>
    <property type="evidence" value="ECO:0007669"/>
    <property type="project" value="UniProtKB-KW"/>
</dbReference>
<dbReference type="FunFam" id="3.90.45.10:FF:000002">
    <property type="entry name" value="Peptide deformylase"/>
    <property type="match status" value="1"/>
</dbReference>
<keyword evidence="5 8" id="KW-0648">Protein biosynthesis</keyword>
<evidence type="ECO:0000256" key="6">
    <source>
        <dbReference type="ARBA" id="ARBA00023004"/>
    </source>
</evidence>
<dbReference type="Gene3D" id="3.90.45.10">
    <property type="entry name" value="Peptide deformylase"/>
    <property type="match status" value="1"/>
</dbReference>
<dbReference type="AlphaFoldDB" id="A0AAV0SQW5"/>
<protein>
    <recommendedName>
        <fullName evidence="2 8">Peptide deformylase</fullName>
        <ecNumber evidence="2 8">3.5.1.88</ecNumber>
    </recommendedName>
</protein>
<evidence type="ECO:0000256" key="8">
    <source>
        <dbReference type="RuleBase" id="RU362111"/>
    </source>
</evidence>
<dbReference type="Proteomes" id="UP001159659">
    <property type="component" value="Unassembled WGS sequence"/>
</dbReference>
<dbReference type="SUPFAM" id="SSF56420">
    <property type="entry name" value="Peptide deformylase"/>
    <property type="match status" value="1"/>
</dbReference>
<evidence type="ECO:0000256" key="4">
    <source>
        <dbReference type="ARBA" id="ARBA00022801"/>
    </source>
</evidence>
<reference evidence="10 12" key="1">
    <citation type="submission" date="2021-11" db="EMBL/GenBank/DDBJ databases">
        <authorList>
            <person name="Islam A."/>
            <person name="Islam S."/>
            <person name="Flora M.S."/>
            <person name="Rahman M."/>
            <person name="Ziaur R.M."/>
            <person name="Epstein J.H."/>
            <person name="Hassan M."/>
            <person name="Klassen M."/>
            <person name="Woodard K."/>
            <person name="Webb A."/>
            <person name="Webby R.J."/>
            <person name="El Zowalaty M.E."/>
        </authorList>
    </citation>
    <scope>NUCLEOTIDE SEQUENCE [LARGE SCALE GENOMIC DNA]</scope>
    <source>
        <strain evidence="10">Pf1</strain>
    </source>
</reference>
<accession>A0AAV0SQW5</accession>
<dbReference type="InterPro" id="IPR023635">
    <property type="entry name" value="Peptide_deformylase"/>
</dbReference>
<evidence type="ECO:0000256" key="3">
    <source>
        <dbReference type="ARBA" id="ARBA00022723"/>
    </source>
</evidence>
<dbReference type="PRINTS" id="PR01576">
    <property type="entry name" value="PDEFORMYLASE"/>
</dbReference>
<dbReference type="EC" id="3.5.1.88" evidence="2 8"/>
<keyword evidence="4 8" id="KW-0378">Hydrolase</keyword>
<evidence type="ECO:0000256" key="2">
    <source>
        <dbReference type="ARBA" id="ARBA00012175"/>
    </source>
</evidence>
<keyword evidence="12" id="KW-1185">Reference proteome</keyword>
<dbReference type="NCBIfam" id="NF001159">
    <property type="entry name" value="PRK00150.1-3"/>
    <property type="match status" value="1"/>
</dbReference>